<dbReference type="AlphaFoldDB" id="A0A3E2TY05"/>
<comment type="caution">
    <text evidence="1">The sequence shown here is derived from an EMBL/GenBank/DDBJ whole genome shotgun (WGS) entry which is preliminary data.</text>
</comment>
<proteinExistence type="predicted"/>
<name>A0A3E2TY05_9FIRM</name>
<evidence type="ECO:0000313" key="1">
    <source>
        <dbReference type="EMBL" id="RGB86766.1"/>
    </source>
</evidence>
<reference evidence="1 2" key="1">
    <citation type="submission" date="2018-08" db="EMBL/GenBank/DDBJ databases">
        <title>A genome reference for cultivated species of the human gut microbiota.</title>
        <authorList>
            <person name="Zou Y."/>
            <person name="Xue W."/>
            <person name="Luo G."/>
        </authorList>
    </citation>
    <scope>NUCLEOTIDE SEQUENCE [LARGE SCALE GENOMIC DNA]</scope>
    <source>
        <strain evidence="1 2">AF32-8AC</strain>
    </source>
</reference>
<organism evidence="1 2">
    <name type="scientific">Faecalibacterium prausnitzii</name>
    <dbReference type="NCBI Taxonomy" id="853"/>
    <lineage>
        <taxon>Bacteria</taxon>
        <taxon>Bacillati</taxon>
        <taxon>Bacillota</taxon>
        <taxon>Clostridia</taxon>
        <taxon>Eubacteriales</taxon>
        <taxon>Oscillospiraceae</taxon>
        <taxon>Faecalibacterium</taxon>
    </lineage>
</organism>
<evidence type="ECO:0000313" key="2">
    <source>
        <dbReference type="Proteomes" id="UP000260991"/>
    </source>
</evidence>
<protein>
    <submittedName>
        <fullName evidence="1">Sigma-70 family RNA polymerase sigma factor</fullName>
    </submittedName>
</protein>
<dbReference type="InterPro" id="IPR013324">
    <property type="entry name" value="RNA_pol_sigma_r3/r4-like"/>
</dbReference>
<accession>A0A3E2TY05</accession>
<dbReference type="RefSeq" id="WP_158403814.1">
    <property type="nucleotide sequence ID" value="NZ_QVER01000022.1"/>
</dbReference>
<dbReference type="Proteomes" id="UP000260991">
    <property type="component" value="Unassembled WGS sequence"/>
</dbReference>
<gene>
    <name evidence="1" type="ORF">DWZ46_13085</name>
</gene>
<sequence>MTRVFIWKNNSPQEWEEISFSAFSKARRNGCFTGRFFVETVKMFRDEDDRIIMECSRKDFEKYQQEDRHSRYLQEHEKSRSIFPASHVGDRGGTEEGYQDTDLFVDESVDTAEQAIQNLLLEDLHQALLKLSPAERDFILSYYEMKIPNATCLAQRYGITRQAADKRLKKIEEKIKKLVAIF</sequence>
<dbReference type="SUPFAM" id="SSF88659">
    <property type="entry name" value="Sigma3 and sigma4 domains of RNA polymerase sigma factors"/>
    <property type="match status" value="1"/>
</dbReference>
<dbReference type="EMBL" id="QVER01000022">
    <property type="protein sequence ID" value="RGB86766.1"/>
    <property type="molecule type" value="Genomic_DNA"/>
</dbReference>